<evidence type="ECO:0008006" key="3">
    <source>
        <dbReference type="Google" id="ProtNLM"/>
    </source>
</evidence>
<dbReference type="InterPro" id="IPR013368">
    <property type="entry name" value="YecD_YerC"/>
</dbReference>
<dbReference type="InterPro" id="IPR010921">
    <property type="entry name" value="Trp_repressor/repl_initiator"/>
</dbReference>
<protein>
    <recommendedName>
        <fullName evidence="3">TrpR like protein, YerC/YecD</fullName>
    </recommendedName>
</protein>
<dbReference type="SUPFAM" id="SSF48295">
    <property type="entry name" value="TrpR-like"/>
    <property type="match status" value="1"/>
</dbReference>
<dbReference type="Pfam" id="PF01371">
    <property type="entry name" value="Trp_repressor"/>
    <property type="match status" value="1"/>
</dbReference>
<dbReference type="EMBL" id="PFEQ01000001">
    <property type="protein sequence ID" value="PJE74614.1"/>
    <property type="molecule type" value="Genomic_DNA"/>
</dbReference>
<reference evidence="2" key="1">
    <citation type="submission" date="2017-09" db="EMBL/GenBank/DDBJ databases">
        <title>Depth-based differentiation of microbial function through sediment-hosted aquifers and enrichment of novel symbionts in the deep terrestrial subsurface.</title>
        <authorList>
            <person name="Probst A.J."/>
            <person name="Ladd B."/>
            <person name="Jarett J.K."/>
            <person name="Geller-Mcgrath D.E."/>
            <person name="Sieber C.M.K."/>
            <person name="Emerson J.B."/>
            <person name="Anantharaman K."/>
            <person name="Thomas B.C."/>
            <person name="Malmstrom R."/>
            <person name="Stieglmeier M."/>
            <person name="Klingl A."/>
            <person name="Woyke T."/>
            <person name="Ryan C.M."/>
            <person name="Banfield J.F."/>
        </authorList>
    </citation>
    <scope>NUCLEOTIDE SEQUENCE [LARGE SCALE GENOMIC DNA]</scope>
</reference>
<dbReference type="GO" id="GO:0043565">
    <property type="term" value="F:sequence-specific DNA binding"/>
    <property type="evidence" value="ECO:0007669"/>
    <property type="project" value="InterPro"/>
</dbReference>
<dbReference type="PANTHER" id="PTHR40080">
    <property type="entry name" value="LMO1763 PROTEIN"/>
    <property type="match status" value="1"/>
</dbReference>
<dbReference type="InterPro" id="IPR038116">
    <property type="entry name" value="TrpR-like_sf"/>
</dbReference>
<dbReference type="PANTHER" id="PTHR40080:SF1">
    <property type="entry name" value="TRPR-LIKE PROTEIN YERC_YECD"/>
    <property type="match status" value="1"/>
</dbReference>
<dbReference type="InterPro" id="IPR000831">
    <property type="entry name" value="Trp_repress"/>
</dbReference>
<evidence type="ECO:0000313" key="1">
    <source>
        <dbReference type="EMBL" id="PJE74614.1"/>
    </source>
</evidence>
<dbReference type="Gene3D" id="1.10.1270.10">
    <property type="entry name" value="TrpR-like"/>
    <property type="match status" value="1"/>
</dbReference>
<sequence>MKRKVSDLSEREVATTLDALYTAVSSLKGRDAMKAFLRDLLTPSERVMLGRRIIIARMIVAGESYDSIGERLHVGRNTIGKVHKWLQDQIPGFENALKGLEKEFSNRQTKNSAYASVTKKLKKKYPLHFLFFRN</sequence>
<proteinExistence type="predicted"/>
<evidence type="ECO:0000313" key="2">
    <source>
        <dbReference type="Proteomes" id="UP000228700"/>
    </source>
</evidence>
<name>A0A2M8LDC2_9BACT</name>
<organism evidence="1 2">
    <name type="scientific">Candidatus Taylorbacteria bacterium CG10_big_fil_rev_8_21_14_0_10_41_48</name>
    <dbReference type="NCBI Taxonomy" id="1975024"/>
    <lineage>
        <taxon>Bacteria</taxon>
        <taxon>Candidatus Tayloriibacteriota</taxon>
    </lineage>
</organism>
<dbReference type="AlphaFoldDB" id="A0A2M8LDC2"/>
<dbReference type="Proteomes" id="UP000228700">
    <property type="component" value="Unassembled WGS sequence"/>
</dbReference>
<comment type="caution">
    <text evidence="1">The sequence shown here is derived from an EMBL/GenBank/DDBJ whole genome shotgun (WGS) entry which is preliminary data.</text>
</comment>
<accession>A0A2M8LDC2</accession>
<gene>
    <name evidence="1" type="ORF">COV01_01110</name>
</gene>
<dbReference type="GO" id="GO:0003700">
    <property type="term" value="F:DNA-binding transcription factor activity"/>
    <property type="evidence" value="ECO:0007669"/>
    <property type="project" value="InterPro"/>
</dbReference>